<dbReference type="Proteomes" id="UP001595867">
    <property type="component" value="Unassembled WGS sequence"/>
</dbReference>
<comment type="caution">
    <text evidence="2">The sequence shown here is derived from an EMBL/GenBank/DDBJ whole genome shotgun (WGS) entry which is preliminary data.</text>
</comment>
<sequence>MTTTNRQSEGRSDERWGVLAPGDRFKVSPITYPTLWQSLVYTIVTLSRTLVITLIGFAILICVGVAIAMVLTGALGLFGYDASASY</sequence>
<reference evidence="3" key="1">
    <citation type="journal article" date="2019" name="Int. J. Syst. Evol. Microbiol.">
        <title>The Global Catalogue of Microorganisms (GCM) 10K type strain sequencing project: providing services to taxonomists for standard genome sequencing and annotation.</title>
        <authorList>
            <consortium name="The Broad Institute Genomics Platform"/>
            <consortium name="The Broad Institute Genome Sequencing Center for Infectious Disease"/>
            <person name="Wu L."/>
            <person name="Ma J."/>
        </authorList>
    </citation>
    <scope>NUCLEOTIDE SEQUENCE [LARGE SCALE GENOMIC DNA]</scope>
    <source>
        <strain evidence="3">TBRC 5832</strain>
    </source>
</reference>
<organism evidence="2 3">
    <name type="scientific">Actinoplanes subglobosus</name>
    <dbReference type="NCBI Taxonomy" id="1547892"/>
    <lineage>
        <taxon>Bacteria</taxon>
        <taxon>Bacillati</taxon>
        <taxon>Actinomycetota</taxon>
        <taxon>Actinomycetes</taxon>
        <taxon>Micromonosporales</taxon>
        <taxon>Micromonosporaceae</taxon>
        <taxon>Actinoplanes</taxon>
    </lineage>
</organism>
<proteinExistence type="predicted"/>
<dbReference type="RefSeq" id="WP_378071313.1">
    <property type="nucleotide sequence ID" value="NZ_JBHSBL010000024.1"/>
</dbReference>
<keyword evidence="1" id="KW-1133">Transmembrane helix</keyword>
<accession>A0ABV8J5Z5</accession>
<keyword evidence="1" id="KW-0472">Membrane</keyword>
<evidence type="ECO:0000313" key="3">
    <source>
        <dbReference type="Proteomes" id="UP001595867"/>
    </source>
</evidence>
<keyword evidence="1" id="KW-0812">Transmembrane</keyword>
<feature type="transmembrane region" description="Helical" evidence="1">
    <location>
        <begin position="50"/>
        <end position="80"/>
    </location>
</feature>
<protein>
    <submittedName>
        <fullName evidence="2">Uncharacterized protein</fullName>
    </submittedName>
</protein>
<name>A0ABV8J5Z5_9ACTN</name>
<keyword evidence="3" id="KW-1185">Reference proteome</keyword>
<evidence type="ECO:0000313" key="2">
    <source>
        <dbReference type="EMBL" id="MFC4070435.1"/>
    </source>
</evidence>
<evidence type="ECO:0000256" key="1">
    <source>
        <dbReference type="SAM" id="Phobius"/>
    </source>
</evidence>
<dbReference type="EMBL" id="JBHSBL010000024">
    <property type="protein sequence ID" value="MFC4070435.1"/>
    <property type="molecule type" value="Genomic_DNA"/>
</dbReference>
<gene>
    <name evidence="2" type="ORF">ACFO0C_36360</name>
</gene>